<protein>
    <submittedName>
        <fullName evidence="5">Fructose-6-phosphate aldolase</fullName>
    </submittedName>
</protein>
<reference evidence="5 6" key="1">
    <citation type="submission" date="2018-08" db="EMBL/GenBank/DDBJ databases">
        <title>A genome reference for cultivated species of the human gut microbiota.</title>
        <authorList>
            <person name="Zou Y."/>
            <person name="Xue W."/>
            <person name="Luo G."/>
        </authorList>
    </citation>
    <scope>NUCLEOTIDE SEQUENCE [LARGE SCALE GENOMIC DNA]</scope>
    <source>
        <strain evidence="5 6">AF19-21</strain>
    </source>
</reference>
<name>A0A3E2X0W4_9FIRM</name>
<dbReference type="InterPro" id="IPR001585">
    <property type="entry name" value="TAL/FSA"/>
</dbReference>
<dbReference type="PANTHER" id="PTHR10683:SF36">
    <property type="entry name" value="TRANSALDOLASE"/>
    <property type="match status" value="1"/>
</dbReference>
<proteinExistence type="predicted"/>
<sequence length="223" mass="24809">MEIILDTANLEDIRRYNDIYDITGITSNPTILAKEKAEFFPLLLEIRSIIGEKQLHVQVTGSTCEEMLKEAEALTGRLGKDTYIKVPANEEGIKTMKVLKSRGNRVTATAIYMPQQAMLAASVGADYVAPYFNRMNNINVDSKKAIGDMAWLFEHNQIQTKIVAASFKNTQQVMDALMAGAQAVTVSPELYTQMVENPMIDSAIAGFAADWEATYGDKRIYEL</sequence>
<dbReference type="PANTHER" id="PTHR10683">
    <property type="entry name" value="TRANSALDOLASE"/>
    <property type="match status" value="1"/>
</dbReference>
<dbReference type="GeneID" id="93335890"/>
<dbReference type="AlphaFoldDB" id="A0A3E2X0W4"/>
<keyword evidence="2" id="KW-0963">Cytoplasm</keyword>
<dbReference type="FunFam" id="3.20.20.70:FF:000018">
    <property type="entry name" value="Probable transaldolase"/>
    <property type="match status" value="1"/>
</dbReference>
<dbReference type="Gene3D" id="3.20.20.70">
    <property type="entry name" value="Aldolase class I"/>
    <property type="match status" value="1"/>
</dbReference>
<dbReference type="InterPro" id="IPR033919">
    <property type="entry name" value="TSA/FSA_arc/bac"/>
</dbReference>
<dbReference type="NCBIfam" id="NF009299">
    <property type="entry name" value="PRK12656.1"/>
    <property type="match status" value="1"/>
</dbReference>
<dbReference type="CDD" id="cd00956">
    <property type="entry name" value="Transaldolase_FSA"/>
    <property type="match status" value="1"/>
</dbReference>
<evidence type="ECO:0000256" key="4">
    <source>
        <dbReference type="ARBA" id="ARBA00023270"/>
    </source>
</evidence>
<dbReference type="GO" id="GO:0016832">
    <property type="term" value="F:aldehyde-lyase activity"/>
    <property type="evidence" value="ECO:0007669"/>
    <property type="project" value="InterPro"/>
</dbReference>
<dbReference type="GO" id="GO:0005737">
    <property type="term" value="C:cytoplasm"/>
    <property type="evidence" value="ECO:0007669"/>
    <property type="project" value="UniProtKB-SubCell"/>
</dbReference>
<evidence type="ECO:0000313" key="5">
    <source>
        <dbReference type="EMBL" id="RGC34924.1"/>
    </source>
</evidence>
<keyword evidence="3" id="KW-0808">Transferase</keyword>
<dbReference type="Proteomes" id="UP000261111">
    <property type="component" value="Unassembled WGS sequence"/>
</dbReference>
<dbReference type="InterPro" id="IPR018225">
    <property type="entry name" value="Transaldolase_AS"/>
</dbReference>
<evidence type="ECO:0000256" key="3">
    <source>
        <dbReference type="ARBA" id="ARBA00022679"/>
    </source>
</evidence>
<comment type="caution">
    <text evidence="5">The sequence shown here is derived from an EMBL/GenBank/DDBJ whole genome shotgun (WGS) entry which is preliminary data.</text>
</comment>
<evidence type="ECO:0000256" key="1">
    <source>
        <dbReference type="ARBA" id="ARBA00004496"/>
    </source>
</evidence>
<gene>
    <name evidence="5" type="ORF">DWX41_01590</name>
</gene>
<keyword evidence="4" id="KW-0704">Schiff base</keyword>
<dbReference type="EMBL" id="QVIA01000002">
    <property type="protein sequence ID" value="RGC34924.1"/>
    <property type="molecule type" value="Genomic_DNA"/>
</dbReference>
<dbReference type="RefSeq" id="WP_025655881.1">
    <property type="nucleotide sequence ID" value="NZ_QVIA01000002.1"/>
</dbReference>
<dbReference type="SUPFAM" id="SSF51569">
    <property type="entry name" value="Aldolase"/>
    <property type="match status" value="1"/>
</dbReference>
<dbReference type="GO" id="GO:0005975">
    <property type="term" value="P:carbohydrate metabolic process"/>
    <property type="evidence" value="ECO:0007669"/>
    <property type="project" value="InterPro"/>
</dbReference>
<dbReference type="PROSITE" id="PS01054">
    <property type="entry name" value="TRANSALDOLASE_1"/>
    <property type="match status" value="1"/>
</dbReference>
<accession>A0A3E2X0W4</accession>
<dbReference type="GO" id="GO:0016740">
    <property type="term" value="F:transferase activity"/>
    <property type="evidence" value="ECO:0007669"/>
    <property type="project" value="UniProtKB-KW"/>
</dbReference>
<evidence type="ECO:0000313" key="6">
    <source>
        <dbReference type="Proteomes" id="UP000261111"/>
    </source>
</evidence>
<dbReference type="Pfam" id="PF00923">
    <property type="entry name" value="TAL_FSA"/>
    <property type="match status" value="1"/>
</dbReference>
<comment type="subcellular location">
    <subcellularLocation>
        <location evidence="1">Cytoplasm</location>
    </subcellularLocation>
</comment>
<dbReference type="InterPro" id="IPR013785">
    <property type="entry name" value="Aldolase_TIM"/>
</dbReference>
<organism evidence="5 6">
    <name type="scientific">Hungatella hathewayi</name>
    <dbReference type="NCBI Taxonomy" id="154046"/>
    <lineage>
        <taxon>Bacteria</taxon>
        <taxon>Bacillati</taxon>
        <taxon>Bacillota</taxon>
        <taxon>Clostridia</taxon>
        <taxon>Lachnospirales</taxon>
        <taxon>Lachnospiraceae</taxon>
        <taxon>Hungatella</taxon>
    </lineage>
</organism>
<evidence type="ECO:0000256" key="2">
    <source>
        <dbReference type="ARBA" id="ARBA00022490"/>
    </source>
</evidence>